<protein>
    <submittedName>
        <fullName evidence="1">Uncharacterized protein</fullName>
    </submittedName>
</protein>
<evidence type="ECO:0000313" key="2">
    <source>
        <dbReference type="Proteomes" id="UP001239111"/>
    </source>
</evidence>
<reference evidence="1" key="1">
    <citation type="submission" date="2023-04" db="EMBL/GenBank/DDBJ databases">
        <title>A chromosome-level genome assembly of the parasitoid wasp Eretmocerus hayati.</title>
        <authorList>
            <person name="Zhong Y."/>
            <person name="Liu S."/>
            <person name="Liu Y."/>
        </authorList>
    </citation>
    <scope>NUCLEOTIDE SEQUENCE</scope>
    <source>
        <strain evidence="1">ZJU_SS_LIU_2023</strain>
    </source>
</reference>
<organism evidence="1 2">
    <name type="scientific">Eretmocerus hayati</name>
    <dbReference type="NCBI Taxonomy" id="131215"/>
    <lineage>
        <taxon>Eukaryota</taxon>
        <taxon>Metazoa</taxon>
        <taxon>Ecdysozoa</taxon>
        <taxon>Arthropoda</taxon>
        <taxon>Hexapoda</taxon>
        <taxon>Insecta</taxon>
        <taxon>Pterygota</taxon>
        <taxon>Neoptera</taxon>
        <taxon>Endopterygota</taxon>
        <taxon>Hymenoptera</taxon>
        <taxon>Apocrita</taxon>
        <taxon>Proctotrupomorpha</taxon>
        <taxon>Chalcidoidea</taxon>
        <taxon>Aphelinidae</taxon>
        <taxon>Aphelininae</taxon>
        <taxon>Eretmocerus</taxon>
    </lineage>
</organism>
<dbReference type="EMBL" id="CM056744">
    <property type="protein sequence ID" value="KAJ8664498.1"/>
    <property type="molecule type" value="Genomic_DNA"/>
</dbReference>
<name>A0ACC2N0K9_9HYME</name>
<proteinExistence type="predicted"/>
<dbReference type="Proteomes" id="UP001239111">
    <property type="component" value="Chromosome 4"/>
</dbReference>
<gene>
    <name evidence="1" type="ORF">QAD02_006160</name>
</gene>
<accession>A0ACC2N0K9</accession>
<sequence>MIMGFYKFILIAICSYHLNTCTTTAGKSDLLYEWKMYHPKAFDVDNTFFIEHRGSLLRIVIYQKPGPSKEHFFFIDSIEFKNDTSLCTTSIIPKQIETDSISRWKLASLRNGKLVASSSSTKEIFIIDVKACHHNVIEYQSGLIIPDYDSFDVVRKDDSFRTNGYYISRFDHQGELLDKFEGFPTNSSDSVINDYEVLRTDGIHKKYLSVGYIKNGDESKNTILSIVDSSYHVKKSRKLSIYVDSHSSAHNNLTLFYCDEGLGYLALDANLNTKVKSNNLAECESVQYSAMHNLHGGGAIIVYCQEILDSDECEMNLAIVDEHGKLRSKPITLEEAYSFTNILENDEDVPHPYYQPIIIEKSAEYGIYCIVLPADNFVEEKCIKI</sequence>
<comment type="caution">
    <text evidence="1">The sequence shown here is derived from an EMBL/GenBank/DDBJ whole genome shotgun (WGS) entry which is preliminary data.</text>
</comment>
<evidence type="ECO:0000313" key="1">
    <source>
        <dbReference type="EMBL" id="KAJ8664498.1"/>
    </source>
</evidence>
<keyword evidence="2" id="KW-1185">Reference proteome</keyword>